<name>A0ABY2CGY3_METMH</name>
<reference evidence="1 2" key="1">
    <citation type="submission" date="2019-03" db="EMBL/GenBank/DDBJ databases">
        <title>Systems level insights into methane cycling in arid and semi-arid ecosystems.</title>
        <authorList>
            <person name="Kalyuzhnaya M."/>
        </authorList>
    </citation>
    <scope>NUCLEOTIDE SEQUENCE [LARGE SCALE GENOMIC DNA]</scope>
    <source>
        <strain evidence="1 2">S-1</strain>
    </source>
</reference>
<dbReference type="Proteomes" id="UP000295649">
    <property type="component" value="Unassembled WGS sequence"/>
</dbReference>
<comment type="caution">
    <text evidence="1">The sequence shown here is derived from an EMBL/GenBank/DDBJ whole genome shotgun (WGS) entry which is preliminary data.</text>
</comment>
<keyword evidence="2" id="KW-1185">Reference proteome</keyword>
<evidence type="ECO:0000313" key="2">
    <source>
        <dbReference type="Proteomes" id="UP000295649"/>
    </source>
</evidence>
<dbReference type="EMBL" id="SMCN01000029">
    <property type="protein sequence ID" value="TCV77432.1"/>
    <property type="molecule type" value="Genomic_DNA"/>
</dbReference>
<accession>A0ABY2CGY3</accession>
<organism evidence="1 2">
    <name type="scientific">Methylomonas methanica</name>
    <dbReference type="NCBI Taxonomy" id="421"/>
    <lineage>
        <taxon>Bacteria</taxon>
        <taxon>Pseudomonadati</taxon>
        <taxon>Pseudomonadota</taxon>
        <taxon>Gammaproteobacteria</taxon>
        <taxon>Methylococcales</taxon>
        <taxon>Methylococcaceae</taxon>
        <taxon>Methylomonas</taxon>
    </lineage>
</organism>
<gene>
    <name evidence="1" type="ORF">EDE11_12957</name>
</gene>
<evidence type="ECO:0008006" key="3">
    <source>
        <dbReference type="Google" id="ProtNLM"/>
    </source>
</evidence>
<feature type="non-terminal residue" evidence="1">
    <location>
        <position position="1"/>
    </location>
</feature>
<evidence type="ECO:0000313" key="1">
    <source>
        <dbReference type="EMBL" id="TCV77432.1"/>
    </source>
</evidence>
<protein>
    <recommendedName>
        <fullName evidence="3">Integrase-like protein</fullName>
    </recommendedName>
</protein>
<sequence length="35" mass="4067">QVQDFAERWLWIYNHERPNMAIGGITPKQKLALAA</sequence>
<proteinExistence type="predicted"/>